<dbReference type="EMBL" id="CP001719">
    <property type="protein sequence ID" value="ADC45874.1"/>
    <property type="molecule type" value="Genomic_DNA"/>
</dbReference>
<evidence type="ECO:0000313" key="2">
    <source>
        <dbReference type="Proteomes" id="UP000008680"/>
    </source>
</evidence>
<organism evidence="1 2">
    <name type="scientific">Methanobrevibacter ruminantium (strain ATCC 35063 / DSM 1093 / JCM 13430 / OCM 146 / M1)</name>
    <name type="common">Methanobacterium ruminantium</name>
    <dbReference type="NCBI Taxonomy" id="634498"/>
    <lineage>
        <taxon>Archaea</taxon>
        <taxon>Methanobacteriati</taxon>
        <taxon>Methanobacteriota</taxon>
        <taxon>Methanomada group</taxon>
        <taxon>Methanobacteria</taxon>
        <taxon>Methanobacteriales</taxon>
        <taxon>Methanobacteriaceae</taxon>
        <taxon>Methanobrevibacter</taxon>
    </lineage>
</organism>
<dbReference type="PATRIC" id="fig|634498.28.peg.23"/>
<name>D3E4H8_METRM</name>
<proteinExistence type="predicted"/>
<keyword evidence="2" id="KW-1185">Reference proteome</keyword>
<dbReference type="KEGG" id="mru:mru_0022"/>
<dbReference type="HOGENOM" id="CLU_2519809_0_0_2"/>
<reference evidence="1 2" key="1">
    <citation type="journal article" date="2010" name="PLoS ONE">
        <title>The genome sequence of the rumen methanogen Methanobrevibacter ruminantium reveals new possibilities for controlling ruminant methane emissions.</title>
        <authorList>
            <person name="Leahy S.C."/>
            <person name="Kelly W.J."/>
            <person name="Altermann E."/>
            <person name="Ronimus R.S."/>
            <person name="Yeoman C.J."/>
            <person name="Pacheco D.M."/>
            <person name="Li D."/>
            <person name="Kong Z."/>
            <person name="McTavish S."/>
            <person name="Sang C."/>
            <person name="Lambie S.C."/>
            <person name="Janssen P.H."/>
            <person name="Dey D."/>
            <person name="Attwood G.T."/>
        </authorList>
    </citation>
    <scope>NUCLEOTIDE SEQUENCE [LARGE SCALE GENOMIC DNA]</scope>
    <source>
        <strain evidence="2">ATCC 35063 / DSM 1093 / JCM 13430 / OCM 146 / M1</strain>
    </source>
</reference>
<dbReference type="GeneID" id="8769639"/>
<accession>D3E4H8</accession>
<gene>
    <name evidence="1" type="ordered locus">mru_0022</name>
</gene>
<dbReference type="AlphaFoldDB" id="D3E4H8"/>
<dbReference type="STRING" id="634498.mru_0022"/>
<dbReference type="Proteomes" id="UP000008680">
    <property type="component" value="Chromosome"/>
</dbReference>
<sequence>MANEIILNIDGNEHQIKYDNMEVDHVSIIDLEKLGRSLILELEIDGKVDRNSLDDAINSFLDTIYDDIKYFAVEYADDNEIELI</sequence>
<protein>
    <submittedName>
        <fullName evidence="1">Uncharacterized protein</fullName>
    </submittedName>
</protein>
<dbReference type="RefSeq" id="WP_012954830.1">
    <property type="nucleotide sequence ID" value="NC_013790.1"/>
</dbReference>
<evidence type="ECO:0000313" key="1">
    <source>
        <dbReference type="EMBL" id="ADC45874.1"/>
    </source>
</evidence>